<evidence type="ECO:0000313" key="7">
    <source>
        <dbReference type="EMBL" id="KAK1358951.1"/>
    </source>
</evidence>
<feature type="repeat" description="Pumilio" evidence="5">
    <location>
        <begin position="413"/>
        <end position="449"/>
    </location>
</feature>
<gene>
    <name evidence="7" type="ORF">POM88_043425</name>
</gene>
<evidence type="ECO:0000256" key="4">
    <source>
        <dbReference type="ARBA" id="ARBA00058490"/>
    </source>
</evidence>
<dbReference type="GO" id="GO:0005737">
    <property type="term" value="C:cytoplasm"/>
    <property type="evidence" value="ECO:0007669"/>
    <property type="project" value="TreeGrafter"/>
</dbReference>
<accession>A0AAD8M344</accession>
<keyword evidence="2" id="KW-0810">Translation regulation</keyword>
<evidence type="ECO:0000313" key="8">
    <source>
        <dbReference type="Proteomes" id="UP001237642"/>
    </source>
</evidence>
<dbReference type="AlphaFoldDB" id="A0AAD8M344"/>
<evidence type="ECO:0000256" key="1">
    <source>
        <dbReference type="ARBA" id="ARBA00022737"/>
    </source>
</evidence>
<organism evidence="7 8">
    <name type="scientific">Heracleum sosnowskyi</name>
    <dbReference type="NCBI Taxonomy" id="360622"/>
    <lineage>
        <taxon>Eukaryota</taxon>
        <taxon>Viridiplantae</taxon>
        <taxon>Streptophyta</taxon>
        <taxon>Embryophyta</taxon>
        <taxon>Tracheophyta</taxon>
        <taxon>Spermatophyta</taxon>
        <taxon>Magnoliopsida</taxon>
        <taxon>eudicotyledons</taxon>
        <taxon>Gunneridae</taxon>
        <taxon>Pentapetalae</taxon>
        <taxon>asterids</taxon>
        <taxon>campanulids</taxon>
        <taxon>Apiales</taxon>
        <taxon>Apiaceae</taxon>
        <taxon>Apioideae</taxon>
        <taxon>apioid superclade</taxon>
        <taxon>Tordylieae</taxon>
        <taxon>Tordyliinae</taxon>
        <taxon>Heracleum</taxon>
    </lineage>
</organism>
<evidence type="ECO:0000259" key="6">
    <source>
        <dbReference type="PROSITE" id="PS50303"/>
    </source>
</evidence>
<dbReference type="CDD" id="cd07920">
    <property type="entry name" value="Pumilio"/>
    <property type="match status" value="1"/>
</dbReference>
<evidence type="ECO:0000256" key="2">
    <source>
        <dbReference type="ARBA" id="ARBA00022845"/>
    </source>
</evidence>
<dbReference type="SUPFAM" id="SSF48371">
    <property type="entry name" value="ARM repeat"/>
    <property type="match status" value="1"/>
</dbReference>
<dbReference type="FunFam" id="1.25.10.10:FF:000237">
    <property type="entry name" value="Pumilio homolog 9"/>
    <property type="match status" value="1"/>
</dbReference>
<name>A0AAD8M344_9APIA</name>
<dbReference type="PROSITE" id="PS50303">
    <property type="entry name" value="PUM_HD"/>
    <property type="match status" value="1"/>
</dbReference>
<evidence type="ECO:0000256" key="3">
    <source>
        <dbReference type="ARBA" id="ARBA00022884"/>
    </source>
</evidence>
<dbReference type="InterPro" id="IPR001313">
    <property type="entry name" value="Pumilio_RNA-bd_rpt"/>
</dbReference>
<proteinExistence type="predicted"/>
<dbReference type="PANTHER" id="PTHR12537">
    <property type="entry name" value="RNA BINDING PROTEIN PUMILIO-RELATED"/>
    <property type="match status" value="1"/>
</dbReference>
<dbReference type="PANTHER" id="PTHR12537:SF129">
    <property type="entry name" value="PUMILIO HOMOLOG 15-LIKE"/>
    <property type="match status" value="1"/>
</dbReference>
<dbReference type="InterPro" id="IPR016024">
    <property type="entry name" value="ARM-type_fold"/>
</dbReference>
<feature type="repeat" description="Pumilio" evidence="5">
    <location>
        <begin position="486"/>
        <end position="523"/>
    </location>
</feature>
<dbReference type="GO" id="GO:0006417">
    <property type="term" value="P:regulation of translation"/>
    <property type="evidence" value="ECO:0007669"/>
    <property type="project" value="UniProtKB-KW"/>
</dbReference>
<feature type="repeat" description="Pumilio" evidence="5">
    <location>
        <begin position="265"/>
        <end position="301"/>
    </location>
</feature>
<dbReference type="InterPro" id="IPR033133">
    <property type="entry name" value="PUM-HD"/>
</dbReference>
<dbReference type="EMBL" id="JAUIZM010000010">
    <property type="protein sequence ID" value="KAK1358951.1"/>
    <property type="molecule type" value="Genomic_DNA"/>
</dbReference>
<dbReference type="Proteomes" id="UP001237642">
    <property type="component" value="Unassembled WGS sequence"/>
</dbReference>
<comment type="caution">
    <text evidence="7">The sequence shown here is derived from an EMBL/GenBank/DDBJ whole genome shotgun (WGS) entry which is preliminary data.</text>
</comment>
<protein>
    <submittedName>
        <fullName evidence="7">Pumilio</fullName>
    </submittedName>
</protein>
<dbReference type="SMART" id="SM00025">
    <property type="entry name" value="Pumilio"/>
    <property type="match status" value="8"/>
</dbReference>
<dbReference type="Pfam" id="PF22493">
    <property type="entry name" value="PUF_NOP9"/>
    <property type="match status" value="1"/>
</dbReference>
<keyword evidence="3" id="KW-0694">RNA-binding</keyword>
<sequence length="553" mass="62075">MESNTNVNNPFLGFVNPNDSDNNMYPVNVPHALPESLLDDFTRMNLSGYSHQSQGNNVHGGMGTGSFLGMSNNNYGPRVLESPRVVLDSAADMQRIRMEAVVRAQAQMQRQLMYLQGGNNMSCVGNSGFMYNGVPNTMTNGYEVPAIRMNRGNEYAGFVAPNNNVYLRDNGRFNVDNSFMYDYLMSNGNGVVSANNNVNNVASTNNTFRSHRGSTVQREQTLGYSSIEEVRGSIYKLTRDQAGCKFLGEKIEKGKPEDIEMIFVEIKDHVRALMVDQIGNFVMQKFFEFCNQEQMNTVLMSVINDSRSLLSMCLDMHGTRAVQKMVENLKTPNQMSSFASVLKHITLPLIKSVNGHHVIQNCLKFFTDKDHIKPILDVVADNCIEIAMDKSGCCALQHCVGYAEGVYKKRLADLITSNALVLSEHSFGNYVVQFILGLRLPQYTTDIIRQLQGNFVYLAMNKYGSNVVEKCLKETTEDQISEIINELVYSKDFLMLLQDQYGNYVAQSALGVAKDKQKIILVHAIQEHYPFIHSHPHGKRVLSRVKALSKNHA</sequence>
<comment type="function">
    <text evidence="4">Sequence-specific RNA-binding protein that regulates translation and mRNA stability by binding the 3'-UTR of target mRNAs.</text>
</comment>
<dbReference type="InterPro" id="IPR011989">
    <property type="entry name" value="ARM-like"/>
</dbReference>
<reference evidence="7" key="2">
    <citation type="submission" date="2023-05" db="EMBL/GenBank/DDBJ databases">
        <authorList>
            <person name="Schelkunov M.I."/>
        </authorList>
    </citation>
    <scope>NUCLEOTIDE SEQUENCE</scope>
    <source>
        <strain evidence="7">Hsosn_3</strain>
        <tissue evidence="7">Leaf</tissue>
    </source>
</reference>
<reference evidence="7" key="1">
    <citation type="submission" date="2023-02" db="EMBL/GenBank/DDBJ databases">
        <title>Genome of toxic invasive species Heracleum sosnowskyi carries increased number of genes despite the absence of recent whole-genome duplications.</title>
        <authorList>
            <person name="Schelkunov M."/>
            <person name="Shtratnikova V."/>
            <person name="Makarenko M."/>
            <person name="Klepikova A."/>
            <person name="Omelchenko D."/>
            <person name="Novikova G."/>
            <person name="Obukhova E."/>
            <person name="Bogdanov V."/>
            <person name="Penin A."/>
            <person name="Logacheva M."/>
        </authorList>
    </citation>
    <scope>NUCLEOTIDE SEQUENCE</scope>
    <source>
        <strain evidence="7">Hsosn_3</strain>
        <tissue evidence="7">Leaf</tissue>
    </source>
</reference>
<dbReference type="InterPro" id="IPR033712">
    <property type="entry name" value="Pumilio_RNA-bd"/>
</dbReference>
<feature type="domain" description="PUM-HD" evidence="6">
    <location>
        <begin position="203"/>
        <end position="549"/>
    </location>
</feature>
<keyword evidence="8" id="KW-1185">Reference proteome</keyword>
<dbReference type="GO" id="GO:0003729">
    <property type="term" value="F:mRNA binding"/>
    <property type="evidence" value="ECO:0007669"/>
    <property type="project" value="TreeGrafter"/>
</dbReference>
<evidence type="ECO:0000256" key="5">
    <source>
        <dbReference type="PROSITE-ProRule" id="PRU00317"/>
    </source>
</evidence>
<keyword evidence="1" id="KW-0677">Repeat</keyword>
<dbReference type="Gene3D" id="1.25.10.10">
    <property type="entry name" value="Leucine-rich Repeat Variant"/>
    <property type="match status" value="1"/>
</dbReference>
<dbReference type="PROSITE" id="PS50302">
    <property type="entry name" value="PUM"/>
    <property type="match status" value="4"/>
</dbReference>
<feature type="repeat" description="Pumilio" evidence="5">
    <location>
        <begin position="450"/>
        <end position="485"/>
    </location>
</feature>